<dbReference type="InterPro" id="IPR054428">
    <property type="entry name" value="TMADH/DMDH/HD_second_a-b"/>
</dbReference>
<dbReference type="Pfam" id="PF00724">
    <property type="entry name" value="Oxidored_FMN"/>
    <property type="match status" value="1"/>
</dbReference>
<evidence type="ECO:0000256" key="9">
    <source>
        <dbReference type="ARBA" id="ARBA00023014"/>
    </source>
</evidence>
<protein>
    <submittedName>
        <fullName evidence="12">Putative methylamine dehydrogenase</fullName>
    </submittedName>
</protein>
<dbReference type="GO" id="GO:0051536">
    <property type="term" value="F:iron-sulfur cluster binding"/>
    <property type="evidence" value="ECO:0007669"/>
    <property type="project" value="UniProtKB-KW"/>
</dbReference>
<sequence>MFGPMAPDPRHAPLFEPIRVGNKIFRNRFYVAPHCSGLGVEYPGAQAYLRGMRAEGGWAAVNTEYCAVDAESDDAPWVQARLIDQRDQANLRLMVERVHQFDALAGVQLVYMGADHTGFVTRLPAGGPSQVTSAMSGHSCYALDKQDIRRIQRSYVEAAIRARDIGFDLVQIAAREGFSLPLQFLWKYWNHRTDEYGGSIENRTRFWRETIEQVREAVGDDCAIVAGFCLDSFNDESDRAFKVSDDGIAVVELLDDMVDLWDMQVGHLEDDVSSSRFFEPFWQRSYIEQVRPYAKKPIAAVGRFTDPELMARAIKDGVIDIIGAARPAIADPFIPTKIFEGRGDDIRECIGCNICVSRFNNGGGRIVCTQNATVGEEYRRGWHPEQFNESEMAEEPILIIGAGPAGMECARVLGERGFANVHLVERDDHIGGHVSWISELPGLRTWRRVVEYRESQLHKLTNVAVLTGQNLSADDVLDYGASTVIVATGAEWDPSGANPITHAPIPGADADFVYTPEQIMLDGIEVPGDRVLVYDCDGYFMGSSIAEKLASEGKAVTLVSPSDQIGSYLFFTDEGGHVHHNLLKLDVELVPSHVVTSIERGLVRGHNSYHSGKVSEWPADSVVLVTQRLSRSSLYDELTRSPELLEENGITRVLRIGDCLEPRVIAESVFDGHRLAREIDTSNPAVPLPFIREQRILGWDADAYDSELTHTLPLEVSSHTTATVKSPQDRCADAFHSIRHG</sequence>
<feature type="domain" description="TMADH/DMDH/HD second alpha/beta" evidence="11">
    <location>
        <begin position="515"/>
        <end position="617"/>
    </location>
</feature>
<dbReference type="Pfam" id="PF13450">
    <property type="entry name" value="NAD_binding_8"/>
    <property type="match status" value="1"/>
</dbReference>
<dbReference type="EMBL" id="BAWF01000012">
    <property type="protein sequence ID" value="GAF44348.1"/>
    <property type="molecule type" value="Genomic_DNA"/>
</dbReference>
<dbReference type="Gene3D" id="3.20.20.70">
    <property type="entry name" value="Aldolase class I"/>
    <property type="match status" value="1"/>
</dbReference>
<keyword evidence="6" id="KW-0479">Metal-binding</keyword>
<dbReference type="SUPFAM" id="SSF51395">
    <property type="entry name" value="FMN-linked oxidoreductases"/>
    <property type="match status" value="1"/>
</dbReference>
<evidence type="ECO:0000259" key="11">
    <source>
        <dbReference type="Pfam" id="PF22620"/>
    </source>
</evidence>
<reference evidence="12 13" key="1">
    <citation type="submission" date="2014-02" db="EMBL/GenBank/DDBJ databases">
        <title>Whole genome shotgun sequence of Rhodococcus wratislaviensis NBRC 100605.</title>
        <authorList>
            <person name="Hosoyama A."/>
            <person name="Tsuchikane K."/>
            <person name="Yoshida I."/>
            <person name="Ohji S."/>
            <person name="Ichikawa N."/>
            <person name="Yamazoe A."/>
            <person name="Fujita N."/>
        </authorList>
    </citation>
    <scope>NUCLEOTIDE SEQUENCE [LARGE SCALE GENOMIC DNA]</scope>
    <source>
        <strain evidence="12 13">NBRC 100605</strain>
    </source>
</reference>
<comment type="cofactor">
    <cofactor evidence="2">
        <name>[4Fe-4S] cluster</name>
        <dbReference type="ChEBI" id="CHEBI:49883"/>
    </cofactor>
</comment>
<dbReference type="InterPro" id="IPR036188">
    <property type="entry name" value="FAD/NAD-bd_sf"/>
</dbReference>
<keyword evidence="5" id="KW-0288">FMN</keyword>
<dbReference type="Pfam" id="PF22620">
    <property type="entry name" value="OYE-like_second_a-b"/>
    <property type="match status" value="1"/>
</dbReference>
<comment type="similarity">
    <text evidence="3">In the N-terminal section; belongs to the NADH:flavin oxidoreductase/NADH oxidase family.</text>
</comment>
<evidence type="ECO:0000256" key="4">
    <source>
        <dbReference type="ARBA" id="ARBA00022630"/>
    </source>
</evidence>
<keyword evidence="4" id="KW-0285">Flavoprotein</keyword>
<dbReference type="AlphaFoldDB" id="X0PNY5"/>
<dbReference type="InterPro" id="IPR013785">
    <property type="entry name" value="Aldolase_TIM"/>
</dbReference>
<organism evidence="12 13">
    <name type="scientific">Rhodococcus wratislaviensis NBRC 100605</name>
    <dbReference type="NCBI Taxonomy" id="1219028"/>
    <lineage>
        <taxon>Bacteria</taxon>
        <taxon>Bacillati</taxon>
        <taxon>Actinomycetota</taxon>
        <taxon>Actinomycetes</taxon>
        <taxon>Mycobacteriales</taxon>
        <taxon>Nocardiaceae</taxon>
        <taxon>Rhodococcus</taxon>
    </lineage>
</organism>
<dbReference type="InterPro" id="IPR001155">
    <property type="entry name" value="OxRdtase_FMN_N"/>
</dbReference>
<comment type="cofactor">
    <cofactor evidence="1">
        <name>FMN</name>
        <dbReference type="ChEBI" id="CHEBI:58210"/>
    </cofactor>
</comment>
<keyword evidence="7" id="KW-0560">Oxidoreductase</keyword>
<dbReference type="Proteomes" id="UP000019491">
    <property type="component" value="Unassembled WGS sequence"/>
</dbReference>
<evidence type="ECO:0000256" key="3">
    <source>
        <dbReference type="ARBA" id="ARBA00011048"/>
    </source>
</evidence>
<dbReference type="GO" id="GO:0046872">
    <property type="term" value="F:metal ion binding"/>
    <property type="evidence" value="ECO:0007669"/>
    <property type="project" value="UniProtKB-KW"/>
</dbReference>
<keyword evidence="13" id="KW-1185">Reference proteome</keyword>
<proteinExistence type="inferred from homology"/>
<dbReference type="InterPro" id="IPR051793">
    <property type="entry name" value="NADH:flavin_oxidoreductase"/>
</dbReference>
<evidence type="ECO:0000313" key="13">
    <source>
        <dbReference type="Proteomes" id="UP000019491"/>
    </source>
</evidence>
<dbReference type="PANTHER" id="PTHR42917:SF2">
    <property type="entry name" value="2,4-DIENOYL-COA REDUCTASE [(2E)-ENOYL-COA-PRODUCING]"/>
    <property type="match status" value="1"/>
</dbReference>
<evidence type="ECO:0000313" key="12">
    <source>
        <dbReference type="EMBL" id="GAF44348.1"/>
    </source>
</evidence>
<dbReference type="GO" id="GO:0016491">
    <property type="term" value="F:oxidoreductase activity"/>
    <property type="evidence" value="ECO:0007669"/>
    <property type="project" value="UniProtKB-KW"/>
</dbReference>
<name>X0PNY5_RHOWR</name>
<evidence type="ECO:0000256" key="7">
    <source>
        <dbReference type="ARBA" id="ARBA00023002"/>
    </source>
</evidence>
<evidence type="ECO:0000256" key="5">
    <source>
        <dbReference type="ARBA" id="ARBA00022643"/>
    </source>
</evidence>
<keyword evidence="9" id="KW-0411">Iron-sulfur</keyword>
<evidence type="ECO:0000259" key="10">
    <source>
        <dbReference type="Pfam" id="PF00724"/>
    </source>
</evidence>
<dbReference type="SUPFAM" id="SSF51971">
    <property type="entry name" value="Nucleotide-binding domain"/>
    <property type="match status" value="1"/>
</dbReference>
<dbReference type="GO" id="GO:0010181">
    <property type="term" value="F:FMN binding"/>
    <property type="evidence" value="ECO:0007669"/>
    <property type="project" value="InterPro"/>
</dbReference>
<evidence type="ECO:0000256" key="1">
    <source>
        <dbReference type="ARBA" id="ARBA00001917"/>
    </source>
</evidence>
<evidence type="ECO:0000256" key="6">
    <source>
        <dbReference type="ARBA" id="ARBA00022723"/>
    </source>
</evidence>
<keyword evidence="8" id="KW-0408">Iron</keyword>
<comment type="caution">
    <text evidence="12">The sequence shown here is derived from an EMBL/GenBank/DDBJ whole genome shotgun (WGS) entry which is preliminary data.</text>
</comment>
<evidence type="ECO:0000256" key="2">
    <source>
        <dbReference type="ARBA" id="ARBA00001966"/>
    </source>
</evidence>
<dbReference type="Gene3D" id="3.50.50.60">
    <property type="entry name" value="FAD/NAD(P)-binding domain"/>
    <property type="match status" value="1"/>
</dbReference>
<accession>X0PNY5</accession>
<feature type="domain" description="NADH:flavin oxidoreductase/NADH oxidase N-terminal" evidence="10">
    <location>
        <begin position="14"/>
        <end position="344"/>
    </location>
</feature>
<evidence type="ECO:0000256" key="8">
    <source>
        <dbReference type="ARBA" id="ARBA00023004"/>
    </source>
</evidence>
<dbReference type="Gene3D" id="3.40.50.720">
    <property type="entry name" value="NAD(P)-binding Rossmann-like Domain"/>
    <property type="match status" value="1"/>
</dbReference>
<dbReference type="SUPFAM" id="SSF51905">
    <property type="entry name" value="FAD/NAD(P)-binding domain"/>
    <property type="match status" value="1"/>
</dbReference>
<gene>
    <name evidence="12" type="ORF">RW1_012_01670</name>
</gene>
<dbReference type="PANTHER" id="PTHR42917">
    <property type="entry name" value="2,4-DIENOYL-COA REDUCTASE"/>
    <property type="match status" value="1"/>
</dbReference>